<dbReference type="FunFam" id="3.30.70.270:FF:000020">
    <property type="entry name" value="Transposon Tf2-6 polyprotein-like Protein"/>
    <property type="match status" value="1"/>
</dbReference>
<dbReference type="InterPro" id="IPR043502">
    <property type="entry name" value="DNA/RNA_pol_sf"/>
</dbReference>
<dbReference type="PANTHER" id="PTHR34072">
    <property type="entry name" value="ENZYMATIC POLYPROTEIN-RELATED"/>
    <property type="match status" value="1"/>
</dbReference>
<gene>
    <name evidence="2" type="ORF">MCOR_9174</name>
</gene>
<dbReference type="Proteomes" id="UP000507470">
    <property type="component" value="Unassembled WGS sequence"/>
</dbReference>
<name>A0A6J8AQ76_MYTCO</name>
<evidence type="ECO:0000313" key="2">
    <source>
        <dbReference type="EMBL" id="CAC5370262.1"/>
    </source>
</evidence>
<dbReference type="PANTHER" id="PTHR34072:SF52">
    <property type="entry name" value="RIBONUCLEASE H"/>
    <property type="match status" value="1"/>
</dbReference>
<evidence type="ECO:0000259" key="1">
    <source>
        <dbReference type="Pfam" id="PF17919"/>
    </source>
</evidence>
<reference evidence="2 3" key="1">
    <citation type="submission" date="2020-06" db="EMBL/GenBank/DDBJ databases">
        <authorList>
            <person name="Li R."/>
            <person name="Bekaert M."/>
        </authorList>
    </citation>
    <scope>NUCLEOTIDE SEQUENCE [LARGE SCALE GENOMIC DNA]</scope>
    <source>
        <strain evidence="3">wild</strain>
    </source>
</reference>
<dbReference type="OrthoDB" id="116078at2759"/>
<protein>
    <recommendedName>
        <fullName evidence="1">Reverse transcriptase/retrotransposon-derived protein RNase H-like domain-containing protein</fullName>
    </recommendedName>
</protein>
<evidence type="ECO:0000313" key="3">
    <source>
        <dbReference type="Proteomes" id="UP000507470"/>
    </source>
</evidence>
<dbReference type="SUPFAM" id="SSF56672">
    <property type="entry name" value="DNA/RNA polymerases"/>
    <property type="match status" value="1"/>
</dbReference>
<feature type="domain" description="Reverse transcriptase/retrotransposon-derived protein RNase H-like" evidence="1">
    <location>
        <begin position="208"/>
        <end position="281"/>
    </location>
</feature>
<keyword evidence="3" id="KW-1185">Reference proteome</keyword>
<accession>A0A6J8AQ76</accession>
<dbReference type="EMBL" id="CACVKT020001665">
    <property type="protein sequence ID" value="CAC5370262.1"/>
    <property type="molecule type" value="Genomic_DNA"/>
</dbReference>
<sequence>MTKESKSIEEFRHAADLAEKVIDSNVNSVNSMNQTVLDEIHSLKEHIQSINVESTIPVTTQHQSNQPFQHPVYVQQPVYHTPKAPYHTMYPSNRHTKFNKVKNNCSNRENSKTQTKQFVTDMHQCLIPVNFGGINIKALLDTASTISAINEKIFLKTKAVETFPIPNNQHDVRSFLGLCNYYRKFVKGYAKIASPLNRLLTKDTPFKWTTDCQNTFDTLKNALTSTPVLNFPNFNKPFIVSCDASGSAIGYILSQVGDDEKEHVIGYGSRALTPAVKKLHGYRTRNVSNSINSRVFSRVSFY</sequence>
<dbReference type="AlphaFoldDB" id="A0A6J8AQ76"/>
<dbReference type="Pfam" id="PF17919">
    <property type="entry name" value="RT_RNaseH_2"/>
    <property type="match status" value="1"/>
</dbReference>
<dbReference type="InterPro" id="IPR041577">
    <property type="entry name" value="RT_RNaseH_2"/>
</dbReference>
<dbReference type="InterPro" id="IPR043128">
    <property type="entry name" value="Rev_trsase/Diguanyl_cyclase"/>
</dbReference>
<dbReference type="Gene3D" id="3.30.70.270">
    <property type="match status" value="1"/>
</dbReference>
<proteinExistence type="predicted"/>
<organism evidence="2 3">
    <name type="scientific">Mytilus coruscus</name>
    <name type="common">Sea mussel</name>
    <dbReference type="NCBI Taxonomy" id="42192"/>
    <lineage>
        <taxon>Eukaryota</taxon>
        <taxon>Metazoa</taxon>
        <taxon>Spiralia</taxon>
        <taxon>Lophotrochozoa</taxon>
        <taxon>Mollusca</taxon>
        <taxon>Bivalvia</taxon>
        <taxon>Autobranchia</taxon>
        <taxon>Pteriomorphia</taxon>
        <taxon>Mytilida</taxon>
        <taxon>Mytiloidea</taxon>
        <taxon>Mytilidae</taxon>
        <taxon>Mytilinae</taxon>
        <taxon>Mytilus</taxon>
    </lineage>
</organism>